<dbReference type="InterPro" id="IPR010998">
    <property type="entry name" value="Integrase_recombinase_N"/>
</dbReference>
<dbReference type="Pfam" id="PF02899">
    <property type="entry name" value="Phage_int_SAM_1"/>
    <property type="match status" value="1"/>
</dbReference>
<accession>A0A382RKS5</accession>
<keyword evidence="3" id="KW-0233">DNA recombination</keyword>
<feature type="domain" description="Tyr recombinase" evidence="4">
    <location>
        <begin position="120"/>
        <end position="172"/>
    </location>
</feature>
<feature type="non-terminal residue" evidence="6">
    <location>
        <position position="172"/>
    </location>
</feature>
<dbReference type="GO" id="GO:0006310">
    <property type="term" value="P:DNA recombination"/>
    <property type="evidence" value="ECO:0007669"/>
    <property type="project" value="UniProtKB-KW"/>
</dbReference>
<evidence type="ECO:0000259" key="4">
    <source>
        <dbReference type="PROSITE" id="PS51898"/>
    </source>
</evidence>
<keyword evidence="2" id="KW-0238">DNA-binding</keyword>
<dbReference type="InterPro" id="IPR044068">
    <property type="entry name" value="CB"/>
</dbReference>
<dbReference type="GO" id="GO:0003677">
    <property type="term" value="F:DNA binding"/>
    <property type="evidence" value="ECO:0007669"/>
    <property type="project" value="UniProtKB-KW"/>
</dbReference>
<evidence type="ECO:0000259" key="5">
    <source>
        <dbReference type="PROSITE" id="PS51900"/>
    </source>
</evidence>
<dbReference type="InterPro" id="IPR050090">
    <property type="entry name" value="Tyrosine_recombinase_XerCD"/>
</dbReference>
<evidence type="ECO:0000256" key="3">
    <source>
        <dbReference type="ARBA" id="ARBA00023172"/>
    </source>
</evidence>
<dbReference type="InterPro" id="IPR011010">
    <property type="entry name" value="DNA_brk_join_enz"/>
</dbReference>
<organism evidence="6">
    <name type="scientific">marine metagenome</name>
    <dbReference type="NCBI Taxonomy" id="408172"/>
    <lineage>
        <taxon>unclassified sequences</taxon>
        <taxon>metagenomes</taxon>
        <taxon>ecological metagenomes</taxon>
    </lineage>
</organism>
<dbReference type="SUPFAM" id="SSF56349">
    <property type="entry name" value="DNA breaking-rejoining enzymes"/>
    <property type="match status" value="1"/>
</dbReference>
<protein>
    <recommendedName>
        <fullName evidence="7">Core-binding (CB) domain-containing protein</fullName>
    </recommendedName>
</protein>
<dbReference type="PANTHER" id="PTHR30349:SF90">
    <property type="entry name" value="TYROSINE RECOMBINASE XERD"/>
    <property type="match status" value="1"/>
</dbReference>
<dbReference type="Gene3D" id="1.10.443.10">
    <property type="entry name" value="Intergrase catalytic core"/>
    <property type="match status" value="1"/>
</dbReference>
<name>A0A382RKS5_9ZZZZ</name>
<evidence type="ECO:0000256" key="1">
    <source>
        <dbReference type="ARBA" id="ARBA00022908"/>
    </source>
</evidence>
<dbReference type="GO" id="GO:0015074">
    <property type="term" value="P:DNA integration"/>
    <property type="evidence" value="ECO:0007669"/>
    <property type="project" value="UniProtKB-KW"/>
</dbReference>
<dbReference type="AlphaFoldDB" id="A0A382RKS5"/>
<dbReference type="InterPro" id="IPR002104">
    <property type="entry name" value="Integrase_catalytic"/>
</dbReference>
<reference evidence="6" key="1">
    <citation type="submission" date="2018-05" db="EMBL/GenBank/DDBJ databases">
        <authorList>
            <person name="Lanie J.A."/>
            <person name="Ng W.-L."/>
            <person name="Kazmierczak K.M."/>
            <person name="Andrzejewski T.M."/>
            <person name="Davidsen T.M."/>
            <person name="Wayne K.J."/>
            <person name="Tettelin H."/>
            <person name="Glass J.I."/>
            <person name="Rusch D."/>
            <person name="Podicherti R."/>
            <person name="Tsui H.-C.T."/>
            <person name="Winkler M.E."/>
        </authorList>
    </citation>
    <scope>NUCLEOTIDE SEQUENCE</scope>
</reference>
<gene>
    <name evidence="6" type="ORF">METZ01_LOCUS351090</name>
</gene>
<evidence type="ECO:0008006" key="7">
    <source>
        <dbReference type="Google" id="ProtNLM"/>
    </source>
</evidence>
<dbReference type="PROSITE" id="PS51898">
    <property type="entry name" value="TYR_RECOMBINASE"/>
    <property type="match status" value="1"/>
</dbReference>
<evidence type="ECO:0000256" key="2">
    <source>
        <dbReference type="ARBA" id="ARBA00023125"/>
    </source>
</evidence>
<dbReference type="SUPFAM" id="SSF47823">
    <property type="entry name" value="lambda integrase-like, N-terminal domain"/>
    <property type="match status" value="1"/>
</dbReference>
<keyword evidence="1" id="KW-0229">DNA integration</keyword>
<dbReference type="Pfam" id="PF00589">
    <property type="entry name" value="Phage_integrase"/>
    <property type="match status" value="1"/>
</dbReference>
<feature type="domain" description="Core-binding (CB)" evidence="5">
    <location>
        <begin position="13"/>
        <end position="99"/>
    </location>
</feature>
<dbReference type="InterPro" id="IPR013762">
    <property type="entry name" value="Integrase-like_cat_sf"/>
</dbReference>
<sequence>MAKTERELTYVPAASQAHIDGFIEMLWLEKGLSDHTQQSYRTDLTKLAIFSNNQGVKDIAVLTTEQLQDYLAYRHDKGLSTRSTQRALSAIRAFFVFLISKQVRVDSPVSALSNPKTPKALPSSLSEQQVEDLLNAPLTDDPIECRDKSMLEVLYATGLRVSELIGLTMDQI</sequence>
<dbReference type="PANTHER" id="PTHR30349">
    <property type="entry name" value="PHAGE INTEGRASE-RELATED"/>
    <property type="match status" value="1"/>
</dbReference>
<evidence type="ECO:0000313" key="6">
    <source>
        <dbReference type="EMBL" id="SVC98236.1"/>
    </source>
</evidence>
<proteinExistence type="predicted"/>
<dbReference type="InterPro" id="IPR004107">
    <property type="entry name" value="Integrase_SAM-like_N"/>
</dbReference>
<dbReference type="EMBL" id="UINC01122431">
    <property type="protein sequence ID" value="SVC98236.1"/>
    <property type="molecule type" value="Genomic_DNA"/>
</dbReference>
<dbReference type="PROSITE" id="PS51900">
    <property type="entry name" value="CB"/>
    <property type="match status" value="1"/>
</dbReference>
<dbReference type="Gene3D" id="1.10.150.130">
    <property type="match status" value="1"/>
</dbReference>